<dbReference type="RefSeq" id="WP_117673601.1">
    <property type="nucleotide sequence ID" value="NZ_CABOGR010000024.1"/>
</dbReference>
<feature type="non-terminal residue" evidence="3">
    <location>
        <position position="284"/>
    </location>
</feature>
<proteinExistence type="predicted"/>
<sequence>MKKLHFKLFKRLSCIVVFTTLFFSHVQAKGINDAIQLPDFKSGKTIWVIRAGVGFNGFTGSSIETTKLQWENNDWNGSFGKATGYEFTLGFNKSFGNHPLYWGMELGMASRGYTSSSSWEKSGSSAISGGTDYHGKFQDESMLCHTVKFSPFTIGYRYTFLEKMAADIHLGAYASYDIAGKYKRDYTDHIISTSKYGNRNDKTTSSTETKIKDYDNMKRYDAGINLGIGYWFGKFNIDFTWQRGFIAIFEGGNELVKIGKESRKRGNLHIPKHTRSLSGSLLGY</sequence>
<organism evidence="3 4">
    <name type="scientific">Phocaeicola plebeius</name>
    <dbReference type="NCBI Taxonomy" id="310297"/>
    <lineage>
        <taxon>Bacteria</taxon>
        <taxon>Pseudomonadati</taxon>
        <taxon>Bacteroidota</taxon>
        <taxon>Bacteroidia</taxon>
        <taxon>Bacteroidales</taxon>
        <taxon>Bacteroidaceae</taxon>
        <taxon>Phocaeicola</taxon>
    </lineage>
</organism>
<name>A0A3E4MUE3_9BACT</name>
<dbReference type="AlphaFoldDB" id="A0A3E4MUE3"/>
<evidence type="ECO:0000313" key="3">
    <source>
        <dbReference type="EMBL" id="RGK53317.1"/>
    </source>
</evidence>
<comment type="caution">
    <text evidence="3">The sequence shown here is derived from an EMBL/GenBank/DDBJ whole genome shotgun (WGS) entry which is preliminary data.</text>
</comment>
<evidence type="ECO:0000256" key="1">
    <source>
        <dbReference type="SAM" id="SignalP"/>
    </source>
</evidence>
<protein>
    <recommendedName>
        <fullName evidence="2">Outer membrane protein beta-barrel domain-containing protein</fullName>
    </recommendedName>
</protein>
<evidence type="ECO:0000259" key="2">
    <source>
        <dbReference type="Pfam" id="PF13568"/>
    </source>
</evidence>
<keyword evidence="4" id="KW-1185">Reference proteome</keyword>
<dbReference type="InterPro" id="IPR025665">
    <property type="entry name" value="Beta-barrel_OMP_2"/>
</dbReference>
<accession>A0A3E4MUE3</accession>
<feature type="domain" description="Outer membrane protein beta-barrel" evidence="2">
    <location>
        <begin position="55"/>
        <end position="249"/>
    </location>
</feature>
<reference evidence="3 4" key="1">
    <citation type="submission" date="2018-08" db="EMBL/GenBank/DDBJ databases">
        <title>A genome reference for cultivated species of the human gut microbiota.</title>
        <authorList>
            <person name="Zou Y."/>
            <person name="Xue W."/>
            <person name="Luo G."/>
        </authorList>
    </citation>
    <scope>NUCLEOTIDE SEQUENCE [LARGE SCALE GENOMIC DNA]</scope>
    <source>
        <strain evidence="3 4">TF10-3AC</strain>
    </source>
</reference>
<gene>
    <name evidence="3" type="ORF">DXD04_12490</name>
</gene>
<keyword evidence="1" id="KW-0732">Signal</keyword>
<feature type="chain" id="PRO_5017713699" description="Outer membrane protein beta-barrel domain-containing protein" evidence="1">
    <location>
        <begin position="29"/>
        <end position="284"/>
    </location>
</feature>
<dbReference type="Proteomes" id="UP000260862">
    <property type="component" value="Unassembled WGS sequence"/>
</dbReference>
<dbReference type="EMBL" id="QSQT01000024">
    <property type="protein sequence ID" value="RGK53317.1"/>
    <property type="molecule type" value="Genomic_DNA"/>
</dbReference>
<evidence type="ECO:0000313" key="4">
    <source>
        <dbReference type="Proteomes" id="UP000260862"/>
    </source>
</evidence>
<feature type="signal peptide" evidence="1">
    <location>
        <begin position="1"/>
        <end position="28"/>
    </location>
</feature>
<dbReference type="Pfam" id="PF13568">
    <property type="entry name" value="OMP_b-brl_2"/>
    <property type="match status" value="1"/>
</dbReference>